<dbReference type="EMBL" id="SSFX01000015">
    <property type="protein sequence ID" value="TXI30376.1"/>
    <property type="molecule type" value="Genomic_DNA"/>
</dbReference>
<dbReference type="AlphaFoldDB" id="A0A5C7VXJ1"/>
<protein>
    <submittedName>
        <fullName evidence="2">Uncharacterized protein</fullName>
    </submittedName>
</protein>
<sequence>MKAYVNQASPEQKTALQRQKTWPSAQEAVPFEDNRPVTTALRMLQESANNSPQSQNLASLRHSANQFVQRKIRPLQRTTKLNMAVEETDQDHHPNYKFDIGTGAAKTSKTIDLDPWITRKGLGYAQKNVEKSERKQLRKLIGAWDVNKSIVDDLVTNYVGTKNDDSSIDFDETKHNFVGVDLAMHLMAMQENVARRIGDIPVNCNNIDLQINDWIEGISTVRKIVGWTTLLKESREELKKALQSGKKSPSAMGEVDLVQKAVRRTADPVISDLMGKGILSDEMKLNTDTIRIGTKAYTASNAGGGLFNFGYGHLRFIIFLEWRICAELMLNQAVK</sequence>
<accession>A0A5C7VXJ1</accession>
<evidence type="ECO:0000313" key="2">
    <source>
        <dbReference type="EMBL" id="TXI30376.1"/>
    </source>
</evidence>
<gene>
    <name evidence="2" type="ORF">E6Q60_01730</name>
</gene>
<feature type="region of interest" description="Disordered" evidence="1">
    <location>
        <begin position="1"/>
        <end position="26"/>
    </location>
</feature>
<evidence type="ECO:0000313" key="3">
    <source>
        <dbReference type="Proteomes" id="UP000321055"/>
    </source>
</evidence>
<evidence type="ECO:0000256" key="1">
    <source>
        <dbReference type="SAM" id="MobiDB-lite"/>
    </source>
</evidence>
<dbReference type="Proteomes" id="UP000321055">
    <property type="component" value="Unassembled WGS sequence"/>
</dbReference>
<proteinExistence type="predicted"/>
<reference evidence="2 3" key="1">
    <citation type="submission" date="2018-09" db="EMBL/GenBank/DDBJ databases">
        <title>Metagenome Assembled Genomes from an Advanced Water Purification Facility.</title>
        <authorList>
            <person name="Stamps B.W."/>
            <person name="Spear J.R."/>
        </authorList>
    </citation>
    <scope>NUCLEOTIDE SEQUENCE [LARGE SCALE GENOMIC DNA]</scope>
    <source>
        <strain evidence="2">Bin_54_1</strain>
    </source>
</reference>
<comment type="caution">
    <text evidence="2">The sequence shown here is derived from an EMBL/GenBank/DDBJ whole genome shotgun (WGS) entry which is preliminary data.</text>
</comment>
<name>A0A5C7VXJ1_9PROT</name>
<organism evidence="2 3">
    <name type="scientific">Nitrosomonas oligotropha</name>
    <dbReference type="NCBI Taxonomy" id="42354"/>
    <lineage>
        <taxon>Bacteria</taxon>
        <taxon>Pseudomonadati</taxon>
        <taxon>Pseudomonadota</taxon>
        <taxon>Betaproteobacteria</taxon>
        <taxon>Nitrosomonadales</taxon>
        <taxon>Nitrosomonadaceae</taxon>
        <taxon>Nitrosomonas</taxon>
    </lineage>
</organism>
<feature type="compositionally biased region" description="Polar residues" evidence="1">
    <location>
        <begin position="1"/>
        <end position="24"/>
    </location>
</feature>